<dbReference type="eggNOG" id="ENOG50334DH">
    <property type="taxonomic scope" value="Bacteria"/>
</dbReference>
<dbReference type="Pfam" id="PF14098">
    <property type="entry name" value="SSPI"/>
    <property type="match status" value="1"/>
</dbReference>
<evidence type="ECO:0000256" key="2">
    <source>
        <dbReference type="HAMAP-Rule" id="MF_00669"/>
    </source>
</evidence>
<comment type="subcellular location">
    <subcellularLocation>
        <location evidence="2">Spore core</location>
    </subcellularLocation>
</comment>
<name>A0A089HR34_PAEDU</name>
<comment type="similarity">
    <text evidence="2">Belongs to the SspI family.</text>
</comment>
<dbReference type="RefSeq" id="WP_042208209.1">
    <property type="nucleotide sequence ID" value="NZ_CP009288.1"/>
</dbReference>
<protein>
    <recommendedName>
        <fullName evidence="2">Small, acid-soluble spore protein I</fullName>
        <shortName evidence="2">SASP I</shortName>
    </recommendedName>
</protein>
<keyword evidence="1 2" id="KW-0749">Sporulation</keyword>
<evidence type="ECO:0000313" key="4">
    <source>
        <dbReference type="Proteomes" id="UP000029409"/>
    </source>
</evidence>
<gene>
    <name evidence="2" type="primary">sspI</name>
    <name evidence="3" type="ORF">PDUR_22950</name>
</gene>
<evidence type="ECO:0000256" key="1">
    <source>
        <dbReference type="ARBA" id="ARBA00022969"/>
    </source>
</evidence>
<dbReference type="GO" id="GO:0030435">
    <property type="term" value="P:sporulation resulting in formation of a cellular spore"/>
    <property type="evidence" value="ECO:0007669"/>
    <property type="project" value="UniProtKB-KW"/>
</dbReference>
<accession>A0A089HR34</accession>
<dbReference type="GO" id="GO:0030436">
    <property type="term" value="P:asexual sporulation"/>
    <property type="evidence" value="ECO:0007669"/>
    <property type="project" value="UniProtKB-UniRule"/>
</dbReference>
<dbReference type="OrthoDB" id="2453696at2"/>
<dbReference type="EMBL" id="CP009288">
    <property type="protein sequence ID" value="AIQ14441.1"/>
    <property type="molecule type" value="Genomic_DNA"/>
</dbReference>
<dbReference type="HAMAP" id="MF_00669">
    <property type="entry name" value="SspI"/>
    <property type="match status" value="1"/>
</dbReference>
<comment type="induction">
    <text evidence="2">Expressed only in the forespore compartment of sporulating cells.</text>
</comment>
<evidence type="ECO:0000313" key="3">
    <source>
        <dbReference type="EMBL" id="AIQ14441.1"/>
    </source>
</evidence>
<dbReference type="KEGG" id="pdu:PDUR_22950"/>
<dbReference type="AlphaFoldDB" id="A0A089HR34"/>
<organism evidence="3 4">
    <name type="scientific">Paenibacillus durus</name>
    <name type="common">Paenibacillus azotofixans</name>
    <dbReference type="NCBI Taxonomy" id="44251"/>
    <lineage>
        <taxon>Bacteria</taxon>
        <taxon>Bacillati</taxon>
        <taxon>Bacillota</taxon>
        <taxon>Bacilli</taxon>
        <taxon>Bacillales</taxon>
        <taxon>Paenibacillaceae</taxon>
        <taxon>Paenibacillus</taxon>
    </lineage>
</organism>
<proteinExistence type="evidence at transcript level"/>
<dbReference type="Proteomes" id="UP000029409">
    <property type="component" value="Chromosome"/>
</dbReference>
<dbReference type="InterPro" id="IPR017525">
    <property type="entry name" value="SspI"/>
</dbReference>
<sequence>MSITLDLRQAVIHKIQGHSKTELREMIDGSVDGPETALPGLGAVFEIIWKDLDPAKKDNVVTMLHEHLKSSAPGPTTSGI</sequence>
<keyword evidence="4" id="KW-1185">Reference proteome</keyword>
<reference evidence="3 4" key="1">
    <citation type="submission" date="2014-08" db="EMBL/GenBank/DDBJ databases">
        <title>Comparative genomics of the Paenibacillus odorifer group.</title>
        <authorList>
            <person name="den Bakker H.C."/>
            <person name="Tsai Y.-C."/>
            <person name="Martin N."/>
            <person name="Korlach J."/>
            <person name="Wiedmann M."/>
        </authorList>
    </citation>
    <scope>NUCLEOTIDE SEQUENCE [LARGE SCALE GENOMIC DNA]</scope>
    <source>
        <strain evidence="3 4">DSM 1735</strain>
    </source>
</reference>
<dbReference type="STRING" id="44251.PDUR_22950"/>